<dbReference type="Ensembl" id="ENSMALT00000022384.1">
    <property type="protein sequence ID" value="ENSMALP00000021961.1"/>
    <property type="gene ID" value="ENSMALG00000015346.1"/>
</dbReference>
<reference evidence="1" key="1">
    <citation type="submission" date="2025-08" db="UniProtKB">
        <authorList>
            <consortium name="Ensembl"/>
        </authorList>
    </citation>
    <scope>IDENTIFICATION</scope>
</reference>
<protein>
    <submittedName>
        <fullName evidence="1">Uncharacterized protein</fullName>
    </submittedName>
</protein>
<sequence>ISNTVISIFTVPDLCGVPPSTAISLKERRGCSSLSRAFCRIISANLLPSGFACCFRTKLSLRRGSIVTDDTNDFQRATASLRGWSYLK</sequence>
<organism evidence="1 2">
    <name type="scientific">Monopterus albus</name>
    <name type="common">Swamp eel</name>
    <dbReference type="NCBI Taxonomy" id="43700"/>
    <lineage>
        <taxon>Eukaryota</taxon>
        <taxon>Metazoa</taxon>
        <taxon>Chordata</taxon>
        <taxon>Craniata</taxon>
        <taxon>Vertebrata</taxon>
        <taxon>Euteleostomi</taxon>
        <taxon>Actinopterygii</taxon>
        <taxon>Neopterygii</taxon>
        <taxon>Teleostei</taxon>
        <taxon>Neoteleostei</taxon>
        <taxon>Acanthomorphata</taxon>
        <taxon>Anabantaria</taxon>
        <taxon>Synbranchiformes</taxon>
        <taxon>Synbranchidae</taxon>
        <taxon>Monopterus</taxon>
    </lineage>
</organism>
<name>A0A3Q3QX53_MONAL</name>
<dbReference type="AlphaFoldDB" id="A0A3Q3QX53"/>
<proteinExistence type="predicted"/>
<keyword evidence="2" id="KW-1185">Reference proteome</keyword>
<accession>A0A3Q3QX53</accession>
<dbReference type="Proteomes" id="UP000261600">
    <property type="component" value="Unplaced"/>
</dbReference>
<evidence type="ECO:0000313" key="2">
    <source>
        <dbReference type="Proteomes" id="UP000261600"/>
    </source>
</evidence>
<reference evidence="1" key="2">
    <citation type="submission" date="2025-09" db="UniProtKB">
        <authorList>
            <consortium name="Ensembl"/>
        </authorList>
    </citation>
    <scope>IDENTIFICATION</scope>
</reference>
<evidence type="ECO:0000313" key="1">
    <source>
        <dbReference type="Ensembl" id="ENSMALP00000021961.1"/>
    </source>
</evidence>